<keyword evidence="2 7" id="KW-0813">Transport</keyword>
<dbReference type="SUPFAM" id="SSF161098">
    <property type="entry name" value="MetI-like"/>
    <property type="match status" value="1"/>
</dbReference>
<dbReference type="InterPro" id="IPR035906">
    <property type="entry name" value="MetI-like_sf"/>
</dbReference>
<evidence type="ECO:0000256" key="6">
    <source>
        <dbReference type="ARBA" id="ARBA00023136"/>
    </source>
</evidence>
<feature type="transmembrane region" description="Helical" evidence="7">
    <location>
        <begin position="76"/>
        <end position="100"/>
    </location>
</feature>
<dbReference type="CDD" id="cd06261">
    <property type="entry name" value="TM_PBP2"/>
    <property type="match status" value="1"/>
</dbReference>
<gene>
    <name evidence="9" type="ORF">ACFQMJ_19410</name>
</gene>
<feature type="transmembrane region" description="Helical" evidence="7">
    <location>
        <begin position="187"/>
        <end position="210"/>
    </location>
</feature>
<keyword evidence="4 7" id="KW-0812">Transmembrane</keyword>
<feature type="transmembrane region" description="Helical" evidence="7">
    <location>
        <begin position="112"/>
        <end position="134"/>
    </location>
</feature>
<evidence type="ECO:0000256" key="2">
    <source>
        <dbReference type="ARBA" id="ARBA00022448"/>
    </source>
</evidence>
<comment type="similarity">
    <text evidence="7">Belongs to the binding-protein-dependent transport system permease family.</text>
</comment>
<dbReference type="Pfam" id="PF00528">
    <property type="entry name" value="BPD_transp_1"/>
    <property type="match status" value="1"/>
</dbReference>
<evidence type="ECO:0000313" key="9">
    <source>
        <dbReference type="EMBL" id="MFC7150705.1"/>
    </source>
</evidence>
<keyword evidence="3" id="KW-1003">Cell membrane</keyword>
<dbReference type="PANTHER" id="PTHR43744">
    <property type="entry name" value="ABC TRANSPORTER PERMEASE PROTEIN MG189-RELATED-RELATED"/>
    <property type="match status" value="1"/>
</dbReference>
<protein>
    <submittedName>
        <fullName evidence="9">Carbohydrate ABC transporter permease</fullName>
    </submittedName>
</protein>
<name>A0ABW2FFK2_9BACL</name>
<dbReference type="PANTHER" id="PTHR43744:SF12">
    <property type="entry name" value="ABC TRANSPORTER PERMEASE PROTEIN MG189-RELATED"/>
    <property type="match status" value="1"/>
</dbReference>
<evidence type="ECO:0000256" key="1">
    <source>
        <dbReference type="ARBA" id="ARBA00004651"/>
    </source>
</evidence>
<comment type="caution">
    <text evidence="9">The sequence shown here is derived from an EMBL/GenBank/DDBJ whole genome shotgun (WGS) entry which is preliminary data.</text>
</comment>
<dbReference type="EMBL" id="JBHTAI010000012">
    <property type="protein sequence ID" value="MFC7150705.1"/>
    <property type="molecule type" value="Genomic_DNA"/>
</dbReference>
<keyword evidence="6 7" id="KW-0472">Membrane</keyword>
<feature type="transmembrane region" description="Helical" evidence="7">
    <location>
        <begin position="245"/>
        <end position="266"/>
    </location>
</feature>
<proteinExistence type="inferred from homology"/>
<feature type="transmembrane region" description="Helical" evidence="7">
    <location>
        <begin position="146"/>
        <end position="166"/>
    </location>
</feature>
<organism evidence="9 10">
    <name type="scientific">Cohnella cellulosilytica</name>
    <dbReference type="NCBI Taxonomy" id="986710"/>
    <lineage>
        <taxon>Bacteria</taxon>
        <taxon>Bacillati</taxon>
        <taxon>Bacillota</taxon>
        <taxon>Bacilli</taxon>
        <taxon>Bacillales</taxon>
        <taxon>Paenibacillaceae</taxon>
        <taxon>Cohnella</taxon>
    </lineage>
</organism>
<evidence type="ECO:0000256" key="5">
    <source>
        <dbReference type="ARBA" id="ARBA00022989"/>
    </source>
</evidence>
<evidence type="ECO:0000313" key="10">
    <source>
        <dbReference type="Proteomes" id="UP001596378"/>
    </source>
</evidence>
<reference evidence="10" key="1">
    <citation type="journal article" date="2019" name="Int. J. Syst. Evol. Microbiol.">
        <title>The Global Catalogue of Microorganisms (GCM) 10K type strain sequencing project: providing services to taxonomists for standard genome sequencing and annotation.</title>
        <authorList>
            <consortium name="The Broad Institute Genomics Platform"/>
            <consortium name="The Broad Institute Genome Sequencing Center for Infectious Disease"/>
            <person name="Wu L."/>
            <person name="Ma J."/>
        </authorList>
    </citation>
    <scope>NUCLEOTIDE SEQUENCE [LARGE SCALE GENOMIC DNA]</scope>
    <source>
        <strain evidence="10">KCTC 12907</strain>
    </source>
</reference>
<sequence length="281" mass="31578">MELKLGGKSLSLPKLALTVLLAAFGLLMVLPFVWMLSTSFKIPIDVFNYPIEWIPKRFNWNNYGRVWNGTQPFDLFYYNSVKVTAITVVGTVLVCSAAAYGFSRIRFKGRDAVFFVFLATLMIPDQVTLVPRFIIFNYLGIYDTHFALILPGMFTAFGVFLLRQFYVGIPEDFSEAARIEGAGHFQTWLRIILPLSKPALVSLVILSFTWNWNEFVNPLVFLASKELYTIPLGLTNFIDESGTDYTLMMAAAVSSILPVIALFLACQKWFIEGVVSSGVKG</sequence>
<evidence type="ECO:0000256" key="7">
    <source>
        <dbReference type="RuleBase" id="RU363032"/>
    </source>
</evidence>
<accession>A0ABW2FFK2</accession>
<dbReference type="RefSeq" id="WP_378053410.1">
    <property type="nucleotide sequence ID" value="NZ_JBHMDN010000073.1"/>
</dbReference>
<evidence type="ECO:0000256" key="3">
    <source>
        <dbReference type="ARBA" id="ARBA00022475"/>
    </source>
</evidence>
<feature type="transmembrane region" description="Helical" evidence="7">
    <location>
        <begin position="12"/>
        <end position="34"/>
    </location>
</feature>
<evidence type="ECO:0000256" key="4">
    <source>
        <dbReference type="ARBA" id="ARBA00022692"/>
    </source>
</evidence>
<dbReference type="InterPro" id="IPR000515">
    <property type="entry name" value="MetI-like"/>
</dbReference>
<keyword evidence="10" id="KW-1185">Reference proteome</keyword>
<keyword evidence="5 7" id="KW-1133">Transmembrane helix</keyword>
<evidence type="ECO:0000259" key="8">
    <source>
        <dbReference type="PROSITE" id="PS50928"/>
    </source>
</evidence>
<dbReference type="PROSITE" id="PS50928">
    <property type="entry name" value="ABC_TM1"/>
    <property type="match status" value="1"/>
</dbReference>
<dbReference type="Gene3D" id="1.10.3720.10">
    <property type="entry name" value="MetI-like"/>
    <property type="match status" value="1"/>
</dbReference>
<comment type="subcellular location">
    <subcellularLocation>
        <location evidence="1 7">Cell membrane</location>
        <topology evidence="1 7">Multi-pass membrane protein</topology>
    </subcellularLocation>
</comment>
<dbReference type="Proteomes" id="UP001596378">
    <property type="component" value="Unassembled WGS sequence"/>
</dbReference>
<feature type="domain" description="ABC transmembrane type-1" evidence="8">
    <location>
        <begin position="77"/>
        <end position="266"/>
    </location>
</feature>